<dbReference type="AlphaFoldDB" id="A0A8X6FNQ9"/>
<dbReference type="OrthoDB" id="6415594at2759"/>
<comment type="caution">
    <text evidence="1">The sequence shown here is derived from an EMBL/GenBank/DDBJ whole genome shotgun (WGS) entry which is preliminary data.</text>
</comment>
<evidence type="ECO:0008006" key="3">
    <source>
        <dbReference type="Google" id="ProtNLM"/>
    </source>
</evidence>
<gene>
    <name evidence="1" type="primary">NCL1_39329</name>
    <name evidence="1" type="ORF">TNCT_184021</name>
</gene>
<protein>
    <recommendedName>
        <fullName evidence="3">Ubiquitin-conjugating enzyme E2C-binding protein</fullName>
    </recommendedName>
</protein>
<name>A0A8X6FNQ9_TRICU</name>
<accession>A0A8X6FNQ9</accession>
<evidence type="ECO:0000313" key="2">
    <source>
        <dbReference type="Proteomes" id="UP000887116"/>
    </source>
</evidence>
<dbReference type="Pfam" id="PF09814">
    <property type="entry name" value="HECT_2"/>
    <property type="match status" value="1"/>
</dbReference>
<keyword evidence="2" id="KW-1185">Reference proteome</keyword>
<sequence>MLSVTIQIHRHILSSQCCIRYEDSFHVVDSLQVSCMPSKLCLSLLRGAEIIREVHIIAPTDFFIPSSLSSDQIDSVDSGSNLMCPTSQISSNHFIADLRFRLRVSSIEKLCHSIIEVPVDVKNFFRERFQKHKLWDFVCGSCGCILSEKSLSFDSLKEYSESELSEGWFCHKMISNPIPQWSSQVLYMDDVSFYLDHHFFKSQDSFCTNLKNNMNCPECGILLGVEKAPHSLRRFFFDKLMLANSFINEDPAKYVHKVILLSFWSLFQKSCASSIIVKLFLYNKEEDLCLLLWIPTEKISQFHLAHSAQDFPLETRLESTAVYKVLYFVGDSSSDSIRSWRHDFTVDYYCVSDTLIKTVVEMLKKSSLHAPHVPNPFSHGFLTPINASLF</sequence>
<dbReference type="EMBL" id="BMAO01012758">
    <property type="protein sequence ID" value="GFQ83759.1"/>
    <property type="molecule type" value="Genomic_DNA"/>
</dbReference>
<evidence type="ECO:0000313" key="1">
    <source>
        <dbReference type="EMBL" id="GFQ83759.1"/>
    </source>
</evidence>
<dbReference type="InterPro" id="IPR019193">
    <property type="entry name" value="UBQ-conj_enz_E2-bd_prot"/>
</dbReference>
<proteinExistence type="predicted"/>
<organism evidence="1 2">
    <name type="scientific">Trichonephila clavata</name>
    <name type="common">Joro spider</name>
    <name type="synonym">Nephila clavata</name>
    <dbReference type="NCBI Taxonomy" id="2740835"/>
    <lineage>
        <taxon>Eukaryota</taxon>
        <taxon>Metazoa</taxon>
        <taxon>Ecdysozoa</taxon>
        <taxon>Arthropoda</taxon>
        <taxon>Chelicerata</taxon>
        <taxon>Arachnida</taxon>
        <taxon>Araneae</taxon>
        <taxon>Araneomorphae</taxon>
        <taxon>Entelegynae</taxon>
        <taxon>Araneoidea</taxon>
        <taxon>Nephilidae</taxon>
        <taxon>Trichonephila</taxon>
    </lineage>
</organism>
<reference evidence="1" key="1">
    <citation type="submission" date="2020-07" db="EMBL/GenBank/DDBJ databases">
        <title>Multicomponent nature underlies the extraordinary mechanical properties of spider dragline silk.</title>
        <authorList>
            <person name="Kono N."/>
            <person name="Nakamura H."/>
            <person name="Mori M."/>
            <person name="Yoshida Y."/>
            <person name="Ohtoshi R."/>
            <person name="Malay A.D."/>
            <person name="Moran D.A.P."/>
            <person name="Tomita M."/>
            <person name="Numata K."/>
            <person name="Arakawa K."/>
        </authorList>
    </citation>
    <scope>NUCLEOTIDE SEQUENCE</scope>
</reference>
<dbReference type="Proteomes" id="UP000887116">
    <property type="component" value="Unassembled WGS sequence"/>
</dbReference>